<proteinExistence type="predicted"/>
<dbReference type="RefSeq" id="WP_305894562.1">
    <property type="nucleotide sequence ID" value="NZ_JAUZVZ010000022.1"/>
</dbReference>
<reference evidence="2 3" key="1">
    <citation type="submission" date="2023-08" db="EMBL/GenBank/DDBJ databases">
        <authorList>
            <person name="Joshi A."/>
            <person name="Thite S."/>
        </authorList>
    </citation>
    <scope>NUCLEOTIDE SEQUENCE [LARGE SCALE GENOMIC DNA]</scope>
    <source>
        <strain evidence="2 3">AC40</strain>
    </source>
</reference>
<name>A0ABT9H1W3_9GAMM</name>
<dbReference type="Pfam" id="PF08668">
    <property type="entry name" value="HDOD"/>
    <property type="match status" value="1"/>
</dbReference>
<protein>
    <submittedName>
        <fullName evidence="2">HDOD domain-containing protein</fullName>
    </submittedName>
</protein>
<keyword evidence="3" id="KW-1185">Reference proteome</keyword>
<accession>A0ABT9H1W3</accession>
<evidence type="ECO:0000259" key="1">
    <source>
        <dbReference type="PROSITE" id="PS51833"/>
    </source>
</evidence>
<dbReference type="Proteomes" id="UP001231616">
    <property type="component" value="Unassembled WGS sequence"/>
</dbReference>
<evidence type="ECO:0000313" key="3">
    <source>
        <dbReference type="Proteomes" id="UP001231616"/>
    </source>
</evidence>
<dbReference type="PANTHER" id="PTHR33525">
    <property type="match status" value="1"/>
</dbReference>
<sequence length="373" mass="41751">MSSSSVLTEFPLRYFDLLIGVDPATRDKKKKYDKDAVQDRTLLAVEAQARQARLADAKVKVQFSEFAQAHLQDQVADVLADRLTAIDEVASSLFDLTADYYALLDTLSAKVVTLNQLDPAIKKVPWLVDDLLKLVNQPKYRNRTASGALIKDVKTGLRFLGVEALQLIIPVYGMKRCMPHSTEPFHRLKTDLWDYSLATAIAAKTLADYYGESSFTAFCAGLYHPLGHIAVTRNYLRTYQQVKREELLKAREARDVGLIDTLDELEADAGMLSEQLTEHAAVLSADLTSRWGLRRLPLCQTLDQLAEGIGFSGASPMARVVQQAQTFVQWQQLKKKQRLSSDEMQAMLKAVGMTKETLQLLLSTNLQKLDVDL</sequence>
<dbReference type="InterPro" id="IPR013976">
    <property type="entry name" value="HDOD"/>
</dbReference>
<dbReference type="EMBL" id="JAUZVZ010000022">
    <property type="protein sequence ID" value="MDP4537301.1"/>
    <property type="molecule type" value="Genomic_DNA"/>
</dbReference>
<dbReference type="SUPFAM" id="SSF109604">
    <property type="entry name" value="HD-domain/PDEase-like"/>
    <property type="match status" value="1"/>
</dbReference>
<comment type="caution">
    <text evidence="2">The sequence shown here is derived from an EMBL/GenBank/DDBJ whole genome shotgun (WGS) entry which is preliminary data.</text>
</comment>
<dbReference type="PROSITE" id="PS51833">
    <property type="entry name" value="HDOD"/>
    <property type="match status" value="1"/>
</dbReference>
<gene>
    <name evidence="2" type="ORF">Q3O60_14000</name>
</gene>
<dbReference type="Gene3D" id="1.10.3210.10">
    <property type="entry name" value="Hypothetical protein af1432"/>
    <property type="match status" value="1"/>
</dbReference>
<dbReference type="PANTHER" id="PTHR33525:SF4">
    <property type="entry name" value="CYCLIC DI-GMP PHOSPHODIESTERASE CDGJ"/>
    <property type="match status" value="1"/>
</dbReference>
<dbReference type="InterPro" id="IPR052340">
    <property type="entry name" value="RNase_Y/CdgJ"/>
</dbReference>
<organism evidence="2 3">
    <name type="scientific">Alkalimonas collagenimarina</name>
    <dbReference type="NCBI Taxonomy" id="400390"/>
    <lineage>
        <taxon>Bacteria</taxon>
        <taxon>Pseudomonadati</taxon>
        <taxon>Pseudomonadota</taxon>
        <taxon>Gammaproteobacteria</taxon>
        <taxon>Alkalimonas</taxon>
    </lineage>
</organism>
<evidence type="ECO:0000313" key="2">
    <source>
        <dbReference type="EMBL" id="MDP4537301.1"/>
    </source>
</evidence>
<feature type="domain" description="HDOD" evidence="1">
    <location>
        <begin position="93"/>
        <end position="307"/>
    </location>
</feature>